<proteinExistence type="predicted"/>
<name>A0A5B7D3M2_PORTR</name>
<accession>A0A5B7D3M2</accession>
<organism evidence="1 2">
    <name type="scientific">Portunus trituberculatus</name>
    <name type="common">Swimming crab</name>
    <name type="synonym">Neptunus trituberculatus</name>
    <dbReference type="NCBI Taxonomy" id="210409"/>
    <lineage>
        <taxon>Eukaryota</taxon>
        <taxon>Metazoa</taxon>
        <taxon>Ecdysozoa</taxon>
        <taxon>Arthropoda</taxon>
        <taxon>Crustacea</taxon>
        <taxon>Multicrustacea</taxon>
        <taxon>Malacostraca</taxon>
        <taxon>Eumalacostraca</taxon>
        <taxon>Eucarida</taxon>
        <taxon>Decapoda</taxon>
        <taxon>Pleocyemata</taxon>
        <taxon>Brachyura</taxon>
        <taxon>Eubrachyura</taxon>
        <taxon>Portunoidea</taxon>
        <taxon>Portunidae</taxon>
        <taxon>Portuninae</taxon>
        <taxon>Portunus</taxon>
    </lineage>
</organism>
<gene>
    <name evidence="1" type="ORF">E2C01_007116</name>
</gene>
<keyword evidence="2" id="KW-1185">Reference proteome</keyword>
<evidence type="ECO:0000313" key="1">
    <source>
        <dbReference type="EMBL" id="MPC14353.1"/>
    </source>
</evidence>
<protein>
    <submittedName>
        <fullName evidence="1">Uncharacterized protein</fullName>
    </submittedName>
</protein>
<comment type="caution">
    <text evidence="1">The sequence shown here is derived from an EMBL/GenBank/DDBJ whole genome shotgun (WGS) entry which is preliminary data.</text>
</comment>
<reference evidence="1 2" key="1">
    <citation type="submission" date="2019-05" db="EMBL/GenBank/DDBJ databases">
        <title>Another draft genome of Portunus trituberculatus and its Hox gene families provides insights of decapod evolution.</title>
        <authorList>
            <person name="Jeong J.-H."/>
            <person name="Song I."/>
            <person name="Kim S."/>
            <person name="Choi T."/>
            <person name="Kim D."/>
            <person name="Ryu S."/>
            <person name="Kim W."/>
        </authorList>
    </citation>
    <scope>NUCLEOTIDE SEQUENCE [LARGE SCALE GENOMIC DNA]</scope>
    <source>
        <tissue evidence="1">Muscle</tissue>
    </source>
</reference>
<dbReference type="EMBL" id="VSRR010000345">
    <property type="protein sequence ID" value="MPC14353.1"/>
    <property type="molecule type" value="Genomic_DNA"/>
</dbReference>
<evidence type="ECO:0000313" key="2">
    <source>
        <dbReference type="Proteomes" id="UP000324222"/>
    </source>
</evidence>
<sequence length="70" mass="7555">MHSTVCSLGSDSELLDPRVSVRAHLRHCSLSQAAGSRDARAACVAWRGVLRVTWGLPAIVNSICCYEGKE</sequence>
<dbReference type="Proteomes" id="UP000324222">
    <property type="component" value="Unassembled WGS sequence"/>
</dbReference>
<dbReference type="AlphaFoldDB" id="A0A5B7D3M2"/>